<feature type="region of interest" description="Disordered" evidence="1">
    <location>
        <begin position="40"/>
        <end position="93"/>
    </location>
</feature>
<keyword evidence="3" id="KW-1185">Reference proteome</keyword>
<organism evidence="2 3">
    <name type="scientific">Suillus subaureus</name>
    <dbReference type="NCBI Taxonomy" id="48587"/>
    <lineage>
        <taxon>Eukaryota</taxon>
        <taxon>Fungi</taxon>
        <taxon>Dikarya</taxon>
        <taxon>Basidiomycota</taxon>
        <taxon>Agaricomycotina</taxon>
        <taxon>Agaricomycetes</taxon>
        <taxon>Agaricomycetidae</taxon>
        <taxon>Boletales</taxon>
        <taxon>Suillineae</taxon>
        <taxon>Suillaceae</taxon>
        <taxon>Suillus</taxon>
    </lineage>
</organism>
<sequence length="93" mass="10223">MSNSYQCPLCSKDNFKDHGAVAQHMMSICTADSDSMDVDHAPNIPDVDPELDGAGFGDWDGVFQGRSDEGDDQVHEEVTPTDSDFIDWHPKPP</sequence>
<dbReference type="RefSeq" id="XP_041190804.1">
    <property type="nucleotide sequence ID" value="XM_041340503.1"/>
</dbReference>
<dbReference type="EMBL" id="JABBWG010000025">
    <property type="protein sequence ID" value="KAG1812781.1"/>
    <property type="molecule type" value="Genomic_DNA"/>
</dbReference>
<proteinExistence type="predicted"/>
<dbReference type="AlphaFoldDB" id="A0A9P7E6I2"/>
<reference evidence="2" key="1">
    <citation type="journal article" date="2020" name="New Phytol.">
        <title>Comparative genomics reveals dynamic genome evolution in host specialist ectomycorrhizal fungi.</title>
        <authorList>
            <person name="Lofgren L.A."/>
            <person name="Nguyen N.H."/>
            <person name="Vilgalys R."/>
            <person name="Ruytinx J."/>
            <person name="Liao H.L."/>
            <person name="Branco S."/>
            <person name="Kuo A."/>
            <person name="LaButti K."/>
            <person name="Lipzen A."/>
            <person name="Andreopoulos W."/>
            <person name="Pangilinan J."/>
            <person name="Riley R."/>
            <person name="Hundley H."/>
            <person name="Na H."/>
            <person name="Barry K."/>
            <person name="Grigoriev I.V."/>
            <person name="Stajich J.E."/>
            <person name="Kennedy P.G."/>
        </authorList>
    </citation>
    <scope>NUCLEOTIDE SEQUENCE</scope>
    <source>
        <strain evidence="2">MN1</strain>
    </source>
</reference>
<protein>
    <submittedName>
        <fullName evidence="2">Uncharacterized protein</fullName>
    </submittedName>
</protein>
<feature type="compositionally biased region" description="Basic and acidic residues" evidence="1">
    <location>
        <begin position="66"/>
        <end position="78"/>
    </location>
</feature>
<evidence type="ECO:0000313" key="3">
    <source>
        <dbReference type="Proteomes" id="UP000807769"/>
    </source>
</evidence>
<evidence type="ECO:0000256" key="1">
    <source>
        <dbReference type="SAM" id="MobiDB-lite"/>
    </source>
</evidence>
<comment type="caution">
    <text evidence="2">The sequence shown here is derived from an EMBL/GenBank/DDBJ whole genome shotgun (WGS) entry which is preliminary data.</text>
</comment>
<accession>A0A9P7E6I2</accession>
<gene>
    <name evidence="2" type="ORF">BJ212DRAFT_1482855</name>
</gene>
<name>A0A9P7E6I2_9AGAM</name>
<dbReference type="GeneID" id="64634519"/>
<dbReference type="Proteomes" id="UP000807769">
    <property type="component" value="Unassembled WGS sequence"/>
</dbReference>
<evidence type="ECO:0000313" key="2">
    <source>
        <dbReference type="EMBL" id="KAG1812781.1"/>
    </source>
</evidence>